<accession>U6H3Z6</accession>
<gene>
    <name evidence="4" type="ORF">EPH_0075330</name>
</gene>
<keyword evidence="2" id="KW-0472">Membrane</keyword>
<name>U6H3Z6_9EIME</name>
<dbReference type="OrthoDB" id="348023at2759"/>
<keyword evidence="2" id="KW-1133">Transmembrane helix</keyword>
<evidence type="ECO:0000313" key="4">
    <source>
        <dbReference type="EMBL" id="CDI87165.1"/>
    </source>
</evidence>
<keyword evidence="3" id="KW-0732">Signal</keyword>
<feature type="region of interest" description="Disordered" evidence="1">
    <location>
        <begin position="125"/>
        <end position="320"/>
    </location>
</feature>
<dbReference type="EMBL" id="HG696857">
    <property type="protein sequence ID" value="CDI87165.1"/>
    <property type="molecule type" value="Genomic_DNA"/>
</dbReference>
<dbReference type="AlphaFoldDB" id="U6H3Z6"/>
<dbReference type="Proteomes" id="UP000018201">
    <property type="component" value="Unassembled WGS sequence"/>
</dbReference>
<organism evidence="4 5">
    <name type="scientific">Eimeria praecox</name>
    <dbReference type="NCBI Taxonomy" id="51316"/>
    <lineage>
        <taxon>Eukaryota</taxon>
        <taxon>Sar</taxon>
        <taxon>Alveolata</taxon>
        <taxon>Apicomplexa</taxon>
        <taxon>Conoidasida</taxon>
        <taxon>Coccidia</taxon>
        <taxon>Eucoccidiorida</taxon>
        <taxon>Eimeriorina</taxon>
        <taxon>Eimeriidae</taxon>
        <taxon>Eimeria</taxon>
    </lineage>
</organism>
<dbReference type="VEuPathDB" id="ToxoDB:EPH_0075330"/>
<feature type="chain" id="PRO_5004670510" evidence="3">
    <location>
        <begin position="22"/>
        <end position="898"/>
    </location>
</feature>
<keyword evidence="5" id="KW-1185">Reference proteome</keyword>
<dbReference type="PRINTS" id="PR01217">
    <property type="entry name" value="PRICHEXTENSN"/>
</dbReference>
<sequence>MQQCFWLFVTFLLVQQQNVYSSEAPEEVPENSVEQTPALKVSNINQMDSIGRLHAELAAQQEIADSQLALRLVSKKRFHAIALLILFLILIKAVAARKARERRKKEETGPKMSAEELLKKVELERAESEEALPEAGVSPGEESPTDMPSPKPRSKLTVEPSPEKPEEGQPAATGEPEEPPDRPITRARTTRREYTKRQKGPLETPATRQGKPSAETQGGGDPARQPAAAPPAQPTTQPATQPSVQPMMQPTHQPTVQPTIQPATQPITQPVVQPGAHPQSTFPQPPHPPAAGPAAPGAPGTEYPSPPSPAIGPSRGAPADDAVMIPEEDEELQELRARRSVISNLVDVATRLADELPDADAKTIASNLKVNVETAENAERQYDVAKSRGDPDISIIRNDTVSIMKASLEVARDALLNMATIAKIHGEKVQAYCSESLYFTHVDRLRKPLADSLETKSVSLCIATLSSLGMASITLQHENEDALRLLKSATFIDECEADDFIQVYGAVAALNFRRRALERLATLDNALKRELLEMHRSWLVGKLGMESVQMEMDANLVQTFHAVLSVSRPVSAGMSGSGITDAETHSVQDLFKQQYQEVAAMNSALSFEGITAAYERAKLYNQKLSYLLQLLKGKLNTIVEQQPLNKEEAAVTGSRMAQIGGLAVTNSEELYRIAQSLYAEVGGKPEEVGVGGGKGLFQKLATKVLASTSEQGEDAPSSDSGTAAYVKKYFSEAGRQIESAAKDLWVKAQEMLEAAKKTRKFKLDREGFGSTSLDKKTNLRIEAAKRSAEAAALQLEFRYLVKMAKEIETAESISSSVFIFPFPQESSAWIEVGRLKERMDGEKAMVKDARGRDVIPECLDTIHQTSMKMWSVLESVRLKQLNDAVHKARVDLHDAARE</sequence>
<feature type="compositionally biased region" description="Basic and acidic residues" evidence="1">
    <location>
        <begin position="179"/>
        <end position="196"/>
    </location>
</feature>
<feature type="signal peptide" evidence="3">
    <location>
        <begin position="1"/>
        <end position="21"/>
    </location>
</feature>
<reference evidence="4" key="2">
    <citation type="submission" date="2013-10" db="EMBL/GenBank/DDBJ databases">
        <authorList>
            <person name="Aslett M."/>
        </authorList>
    </citation>
    <scope>NUCLEOTIDE SEQUENCE [LARGE SCALE GENOMIC DNA]</scope>
    <source>
        <strain evidence="4">Houghton</strain>
    </source>
</reference>
<proteinExistence type="predicted"/>
<evidence type="ECO:0000256" key="1">
    <source>
        <dbReference type="SAM" id="MobiDB-lite"/>
    </source>
</evidence>
<evidence type="ECO:0000256" key="3">
    <source>
        <dbReference type="SAM" id="SignalP"/>
    </source>
</evidence>
<evidence type="ECO:0000313" key="5">
    <source>
        <dbReference type="Proteomes" id="UP000018201"/>
    </source>
</evidence>
<reference evidence="4" key="1">
    <citation type="submission" date="2013-10" db="EMBL/GenBank/DDBJ databases">
        <title>Genomic analysis of the causative agents of coccidiosis in chickens.</title>
        <authorList>
            <person name="Reid A.J."/>
            <person name="Blake D."/>
            <person name="Billington K."/>
            <person name="Browne H."/>
            <person name="Dunn M."/>
            <person name="Hung S."/>
            <person name="Kawahara F."/>
            <person name="Miranda-Saavedra D."/>
            <person name="Mourier T."/>
            <person name="Nagra H."/>
            <person name="Otto T.D."/>
            <person name="Rawlings N."/>
            <person name="Sanchez A."/>
            <person name="Sanders M."/>
            <person name="Subramaniam C."/>
            <person name="Tay Y."/>
            <person name="Dear P."/>
            <person name="Doerig C."/>
            <person name="Gruber A."/>
            <person name="Parkinson J."/>
            <person name="Shirley M."/>
            <person name="Wan K.L."/>
            <person name="Berriman M."/>
            <person name="Tomley F."/>
            <person name="Pain A."/>
        </authorList>
    </citation>
    <scope>NUCLEOTIDE SEQUENCE [LARGE SCALE GENOMIC DNA]</scope>
    <source>
        <strain evidence="4">Houghton</strain>
    </source>
</reference>
<protein>
    <submittedName>
        <fullName evidence="4">Uncharacterized protein</fullName>
    </submittedName>
</protein>
<feature type="transmembrane region" description="Helical" evidence="2">
    <location>
        <begin position="78"/>
        <end position="95"/>
    </location>
</feature>
<evidence type="ECO:0000256" key="2">
    <source>
        <dbReference type="SAM" id="Phobius"/>
    </source>
</evidence>
<feature type="compositionally biased region" description="Polar residues" evidence="1">
    <location>
        <begin position="243"/>
        <end position="271"/>
    </location>
</feature>
<keyword evidence="2" id="KW-0812">Transmembrane</keyword>